<evidence type="ECO:0000259" key="12">
    <source>
        <dbReference type="PROSITE" id="PS50885"/>
    </source>
</evidence>
<keyword evidence="9" id="KW-0902">Two-component regulatory system</keyword>
<evidence type="ECO:0000256" key="7">
    <source>
        <dbReference type="ARBA" id="ARBA00022777"/>
    </source>
</evidence>
<dbReference type="CDD" id="cd00082">
    <property type="entry name" value="HisKA"/>
    <property type="match status" value="1"/>
</dbReference>
<dbReference type="PATRIC" id="fig|512565.3.peg.2616"/>
<dbReference type="eggNOG" id="COG5002">
    <property type="taxonomic scope" value="Bacteria"/>
</dbReference>
<name>I0H499_ACTM4</name>
<accession>I0H499</accession>
<evidence type="ECO:0000259" key="11">
    <source>
        <dbReference type="PROSITE" id="PS50109"/>
    </source>
</evidence>
<feature type="domain" description="Histidine kinase" evidence="11">
    <location>
        <begin position="381"/>
        <end position="586"/>
    </location>
</feature>
<dbReference type="EC" id="2.7.13.3" evidence="3"/>
<dbReference type="SUPFAM" id="SSF47384">
    <property type="entry name" value="Homodimeric domain of signal transducing histidine kinase"/>
    <property type="match status" value="1"/>
</dbReference>
<keyword evidence="6 10" id="KW-0812">Transmembrane</keyword>
<dbReference type="InterPro" id="IPR004358">
    <property type="entry name" value="Sig_transdc_His_kin-like_C"/>
</dbReference>
<dbReference type="EMBL" id="AP012319">
    <property type="protein sequence ID" value="BAL87836.1"/>
    <property type="molecule type" value="Genomic_DNA"/>
</dbReference>
<keyword evidence="10" id="KW-0472">Membrane</keyword>
<dbReference type="InterPro" id="IPR036097">
    <property type="entry name" value="HisK_dim/P_sf"/>
</dbReference>
<dbReference type="KEGG" id="ams:AMIS_26160"/>
<keyword evidence="7 13" id="KW-0418">Kinase</keyword>
<gene>
    <name evidence="13" type="ordered locus">AMIS_26160</name>
</gene>
<evidence type="ECO:0000256" key="1">
    <source>
        <dbReference type="ARBA" id="ARBA00000085"/>
    </source>
</evidence>
<dbReference type="Pfam" id="PF00512">
    <property type="entry name" value="HisKA"/>
    <property type="match status" value="1"/>
</dbReference>
<dbReference type="STRING" id="512565.AMIS_26160"/>
<dbReference type="Gene3D" id="1.10.287.130">
    <property type="match status" value="1"/>
</dbReference>
<evidence type="ECO:0000313" key="14">
    <source>
        <dbReference type="Proteomes" id="UP000007882"/>
    </source>
</evidence>
<sequence>MNRVPWRHSLVTRLLATSVLIAIAAIGSTAWLAVRTATRVISQEQGRSLTDDKGVYDMLVAYAAGHPDWSQASELIRERAATLGRRITLMTEDRQVIIDSGPGASLATARPSAVVDPLNLDLGLNGGTERIDPRAAGPYRLPAAERAELRAHAKRAMECLASAGVSGRVVDTASGRPSVELTAPDSSGALARCTTDLATTATRTEEKALRTLGKLTDACLGGVIGGTVLVSPQFSAFVLSPEEIADRTVVPLDFADSKGAVQGRTARVRSCLEKSRRTQLQPFVAPPALLFVTDPDTGADQTTFTLSRENTVRIVTVTGAVLFVTIAVTMLAGRRLVRPLRALTESVDRQAPVVISGRDEIAHLARALHTSAEQRRAMVNDVAHELRTPLTNIRSWLEAAQDDLAPTDAQLVNLLHDESVQLQHLIDDLSDLASVDAGTLRLHPEPIRLSDVVEQVTDAHRGSGPVRLETTIEGDPVVLADPVRLRQVLGNLVSNAIRYTPKGGAVTVAVQQSTITVRDTGIGISDDDLPRVFDRFWRADGSRSRTTGGSGLGLAITRKLVEAHGGTIEVASTLGVGTTFTVRLPS</sequence>
<dbReference type="Gene3D" id="3.30.565.10">
    <property type="entry name" value="Histidine kinase-like ATPase, C-terminal domain"/>
    <property type="match status" value="1"/>
</dbReference>
<feature type="domain" description="HAMP" evidence="12">
    <location>
        <begin position="334"/>
        <end position="380"/>
    </location>
</feature>
<comment type="subcellular location">
    <subcellularLocation>
        <location evidence="2">Cell membrane</location>
    </subcellularLocation>
</comment>
<dbReference type="SMART" id="SM00388">
    <property type="entry name" value="HisKA"/>
    <property type="match status" value="1"/>
</dbReference>
<evidence type="ECO:0000256" key="9">
    <source>
        <dbReference type="ARBA" id="ARBA00023012"/>
    </source>
</evidence>
<evidence type="ECO:0000256" key="10">
    <source>
        <dbReference type="SAM" id="Phobius"/>
    </source>
</evidence>
<evidence type="ECO:0000256" key="5">
    <source>
        <dbReference type="ARBA" id="ARBA00022679"/>
    </source>
</evidence>
<organism evidence="13 14">
    <name type="scientific">Actinoplanes missouriensis (strain ATCC 14538 / DSM 43046 / CBS 188.64 / JCM 3121 / NBRC 102363 / NCIMB 12654 / NRRL B-3342 / UNCC 431)</name>
    <dbReference type="NCBI Taxonomy" id="512565"/>
    <lineage>
        <taxon>Bacteria</taxon>
        <taxon>Bacillati</taxon>
        <taxon>Actinomycetota</taxon>
        <taxon>Actinomycetes</taxon>
        <taxon>Micromonosporales</taxon>
        <taxon>Micromonosporaceae</taxon>
        <taxon>Actinoplanes</taxon>
    </lineage>
</organism>
<dbReference type="CDD" id="cd06225">
    <property type="entry name" value="HAMP"/>
    <property type="match status" value="1"/>
</dbReference>
<dbReference type="Pfam" id="PF02518">
    <property type="entry name" value="HATPase_c"/>
    <property type="match status" value="1"/>
</dbReference>
<dbReference type="Gene3D" id="6.10.340.10">
    <property type="match status" value="1"/>
</dbReference>
<reference evidence="13 14" key="1">
    <citation type="submission" date="2012-02" db="EMBL/GenBank/DDBJ databases">
        <title>Complete genome sequence of Actinoplanes missouriensis 431 (= NBRC 102363).</title>
        <authorList>
            <person name="Ohnishi Y."/>
            <person name="Ishikawa J."/>
            <person name="Sekine M."/>
            <person name="Hosoyama A."/>
            <person name="Harada T."/>
            <person name="Narita H."/>
            <person name="Hata T."/>
            <person name="Konno Y."/>
            <person name="Tutikane K."/>
            <person name="Fujita N."/>
            <person name="Horinouchi S."/>
            <person name="Hayakawa M."/>
        </authorList>
    </citation>
    <scope>NUCLEOTIDE SEQUENCE [LARGE SCALE GENOMIC DNA]</scope>
    <source>
        <strain evidence="14">ATCC 14538 / DSM 43046 / CBS 188.64 / JCM 3121 / NBRC 102363 / NCIMB 12654 / NRRL B-3342 / UNCC 431</strain>
    </source>
</reference>
<dbReference type="PANTHER" id="PTHR43711:SF1">
    <property type="entry name" value="HISTIDINE KINASE 1"/>
    <property type="match status" value="1"/>
</dbReference>
<dbReference type="AlphaFoldDB" id="I0H499"/>
<dbReference type="HOGENOM" id="CLU_000445_89_6_11"/>
<dbReference type="InterPro" id="IPR036890">
    <property type="entry name" value="HATPase_C_sf"/>
</dbReference>
<dbReference type="InterPro" id="IPR003594">
    <property type="entry name" value="HATPase_dom"/>
</dbReference>
<dbReference type="InterPro" id="IPR005467">
    <property type="entry name" value="His_kinase_dom"/>
</dbReference>
<protein>
    <recommendedName>
        <fullName evidence="3">histidine kinase</fullName>
        <ecNumber evidence="3">2.7.13.3</ecNumber>
    </recommendedName>
</protein>
<evidence type="ECO:0000256" key="6">
    <source>
        <dbReference type="ARBA" id="ARBA00022692"/>
    </source>
</evidence>
<dbReference type="PROSITE" id="PS50109">
    <property type="entry name" value="HIS_KIN"/>
    <property type="match status" value="1"/>
</dbReference>
<dbReference type="CDD" id="cd16922">
    <property type="entry name" value="HATPase_EvgS-ArcB-TorS-like"/>
    <property type="match status" value="1"/>
</dbReference>
<dbReference type="SUPFAM" id="SSF55874">
    <property type="entry name" value="ATPase domain of HSP90 chaperone/DNA topoisomerase II/histidine kinase"/>
    <property type="match status" value="1"/>
</dbReference>
<keyword evidence="14" id="KW-1185">Reference proteome</keyword>
<dbReference type="GO" id="GO:0005886">
    <property type="term" value="C:plasma membrane"/>
    <property type="evidence" value="ECO:0007669"/>
    <property type="project" value="UniProtKB-SubCell"/>
</dbReference>
<evidence type="ECO:0000256" key="8">
    <source>
        <dbReference type="ARBA" id="ARBA00022989"/>
    </source>
</evidence>
<evidence type="ECO:0000313" key="13">
    <source>
        <dbReference type="EMBL" id="BAL87836.1"/>
    </source>
</evidence>
<dbReference type="InterPro" id="IPR050736">
    <property type="entry name" value="Sensor_HK_Regulatory"/>
</dbReference>
<dbReference type="GO" id="GO:0000155">
    <property type="term" value="F:phosphorelay sensor kinase activity"/>
    <property type="evidence" value="ECO:0007669"/>
    <property type="project" value="InterPro"/>
</dbReference>
<keyword evidence="5" id="KW-0808">Transferase</keyword>
<dbReference type="PANTHER" id="PTHR43711">
    <property type="entry name" value="TWO-COMPONENT HISTIDINE KINASE"/>
    <property type="match status" value="1"/>
</dbReference>
<evidence type="ECO:0000256" key="2">
    <source>
        <dbReference type="ARBA" id="ARBA00004236"/>
    </source>
</evidence>
<proteinExistence type="predicted"/>
<feature type="transmembrane region" description="Helical" evidence="10">
    <location>
        <begin position="12"/>
        <end position="34"/>
    </location>
</feature>
<comment type="catalytic activity">
    <reaction evidence="1">
        <text>ATP + protein L-histidine = ADP + protein N-phospho-L-histidine.</text>
        <dbReference type="EC" id="2.7.13.3"/>
    </reaction>
</comment>
<dbReference type="InterPro" id="IPR003660">
    <property type="entry name" value="HAMP_dom"/>
</dbReference>
<keyword evidence="4" id="KW-0597">Phosphoprotein</keyword>
<dbReference type="RefSeq" id="WP_014442731.1">
    <property type="nucleotide sequence ID" value="NC_017093.1"/>
</dbReference>
<evidence type="ECO:0000256" key="4">
    <source>
        <dbReference type="ARBA" id="ARBA00022553"/>
    </source>
</evidence>
<evidence type="ECO:0000256" key="3">
    <source>
        <dbReference type="ARBA" id="ARBA00012438"/>
    </source>
</evidence>
<dbReference type="SMART" id="SM00387">
    <property type="entry name" value="HATPase_c"/>
    <property type="match status" value="1"/>
</dbReference>
<keyword evidence="8 10" id="KW-1133">Transmembrane helix</keyword>
<dbReference type="PROSITE" id="PS50885">
    <property type="entry name" value="HAMP"/>
    <property type="match status" value="1"/>
</dbReference>
<dbReference type="FunFam" id="3.30.565.10:FF:000006">
    <property type="entry name" value="Sensor histidine kinase WalK"/>
    <property type="match status" value="1"/>
</dbReference>
<dbReference type="PRINTS" id="PR00344">
    <property type="entry name" value="BCTRLSENSOR"/>
</dbReference>
<feature type="transmembrane region" description="Helical" evidence="10">
    <location>
        <begin position="314"/>
        <end position="333"/>
    </location>
</feature>
<dbReference type="InterPro" id="IPR003661">
    <property type="entry name" value="HisK_dim/P_dom"/>
</dbReference>
<dbReference type="Proteomes" id="UP000007882">
    <property type="component" value="Chromosome"/>
</dbReference>